<proteinExistence type="inferred from homology"/>
<evidence type="ECO:0000313" key="6">
    <source>
        <dbReference type="Proteomes" id="UP000663840"/>
    </source>
</evidence>
<evidence type="ECO:0000259" key="4">
    <source>
        <dbReference type="Pfam" id="PF05057"/>
    </source>
</evidence>
<feature type="region of interest" description="Disordered" evidence="2">
    <location>
        <begin position="367"/>
        <end position="444"/>
    </location>
</feature>
<name>A0A8H2XNK4_9AGAM</name>
<dbReference type="PANTHER" id="PTHR12482">
    <property type="entry name" value="LIPASE ROG1-RELATED-RELATED"/>
    <property type="match status" value="1"/>
</dbReference>
<keyword evidence="3" id="KW-0472">Membrane</keyword>
<evidence type="ECO:0000256" key="2">
    <source>
        <dbReference type="SAM" id="MobiDB-lite"/>
    </source>
</evidence>
<dbReference type="EMBL" id="CAJMWR010001552">
    <property type="protein sequence ID" value="CAE6428701.1"/>
    <property type="molecule type" value="Genomic_DNA"/>
</dbReference>
<gene>
    <name evidence="5" type="ORF">RDB_LOCUS62898</name>
</gene>
<dbReference type="SUPFAM" id="SSF53474">
    <property type="entry name" value="alpha/beta-Hydrolases"/>
    <property type="match status" value="1"/>
</dbReference>
<dbReference type="InterPro" id="IPR029058">
    <property type="entry name" value="AB_hydrolase_fold"/>
</dbReference>
<accession>A0A8H2XNK4</accession>
<organism evidence="5 6">
    <name type="scientific">Rhizoctonia solani</name>
    <dbReference type="NCBI Taxonomy" id="456999"/>
    <lineage>
        <taxon>Eukaryota</taxon>
        <taxon>Fungi</taxon>
        <taxon>Dikarya</taxon>
        <taxon>Basidiomycota</taxon>
        <taxon>Agaricomycotina</taxon>
        <taxon>Agaricomycetes</taxon>
        <taxon>Cantharellales</taxon>
        <taxon>Ceratobasidiaceae</taxon>
        <taxon>Rhizoctonia</taxon>
    </lineage>
</organism>
<dbReference type="AlphaFoldDB" id="A0A8H2XNK4"/>
<dbReference type="Gene3D" id="3.40.50.1820">
    <property type="entry name" value="alpha/beta hydrolase"/>
    <property type="match status" value="1"/>
</dbReference>
<protein>
    <recommendedName>
        <fullName evidence="4">DUF676 domain-containing protein</fullName>
    </recommendedName>
</protein>
<keyword evidence="3" id="KW-1133">Transmembrane helix</keyword>
<feature type="transmembrane region" description="Helical" evidence="3">
    <location>
        <begin position="305"/>
        <end position="326"/>
    </location>
</feature>
<dbReference type="Proteomes" id="UP000663840">
    <property type="component" value="Unassembled WGS sequence"/>
</dbReference>
<dbReference type="Pfam" id="PF05057">
    <property type="entry name" value="DUF676"/>
    <property type="match status" value="1"/>
</dbReference>
<evidence type="ECO:0000313" key="5">
    <source>
        <dbReference type="EMBL" id="CAE6428701.1"/>
    </source>
</evidence>
<dbReference type="InterPro" id="IPR044294">
    <property type="entry name" value="Lipase-like"/>
</dbReference>
<dbReference type="PANTHER" id="PTHR12482:SF62">
    <property type="entry name" value="LIPASE ROG1-RELATED"/>
    <property type="match status" value="1"/>
</dbReference>
<evidence type="ECO:0000256" key="3">
    <source>
        <dbReference type="SAM" id="Phobius"/>
    </source>
</evidence>
<sequence>MSSSSSTIIPRNVHFLALVHGMWGTPEHLARVEETIKEKYADVEGDTEFVSLRIRTNAESHTYDGLDWGAERAVKEIYQTVEEIESDGHKKVAKFSIFGYSLGGLISRYTIGILYQRGFFRNIKPVNFTTFATPHLGLPRIRGLVGTMMHKLGPKMLSRTGKQFYGVDKDIWSPDDKEGRPLLEVMADKDSVFFKALKSFPRVTFYGNAVNDLTVVYVTSMVEAHDPFVALKTKSHRLGIKMDPKYKHVIESFGEVPAGEEVPLSEIELEDRARKAALHWYSPSRYRTSRPFLPPFLQFPFPLNLVFYLLLPFLIPAGLTYATIRFNRESRSSRRRLEALADSPDAESSLAAILQKMEMAVADMVDPADPGVADEGWDSGVETDTVVVADPSEETRKRKATRPDTPEAAAAQSLPTPPAEEDRKLESKSTFSPPKPKPNDPLQPILSPAQLAMIESLNSIPQLRKVRAYFPYVRNAHSMIIVRDPKVFPMHEDGMGVVKHWADRFVL</sequence>
<dbReference type="InterPro" id="IPR007751">
    <property type="entry name" value="DUF676_lipase-like"/>
</dbReference>
<feature type="domain" description="DUF676" evidence="4">
    <location>
        <begin position="12"/>
        <end position="221"/>
    </location>
</feature>
<evidence type="ECO:0000256" key="1">
    <source>
        <dbReference type="ARBA" id="ARBA00007920"/>
    </source>
</evidence>
<comment type="caution">
    <text evidence="5">The sequence shown here is derived from an EMBL/GenBank/DDBJ whole genome shotgun (WGS) entry which is preliminary data.</text>
</comment>
<feature type="compositionally biased region" description="Basic and acidic residues" evidence="2">
    <location>
        <begin position="393"/>
        <end position="405"/>
    </location>
</feature>
<comment type="similarity">
    <text evidence="1">Belongs to the putative lipase ROG1 family.</text>
</comment>
<reference evidence="5" key="1">
    <citation type="submission" date="2021-01" db="EMBL/GenBank/DDBJ databases">
        <authorList>
            <person name="Kaushik A."/>
        </authorList>
    </citation>
    <scope>NUCLEOTIDE SEQUENCE</scope>
    <source>
        <strain evidence="5">AG1-1A</strain>
    </source>
</reference>
<keyword evidence="3" id="KW-0812">Transmembrane</keyword>